<dbReference type="EMBL" id="BTFZ01000011">
    <property type="protein sequence ID" value="GMM35907.1"/>
    <property type="molecule type" value="Genomic_DNA"/>
</dbReference>
<dbReference type="Proteomes" id="UP001360560">
    <property type="component" value="Unassembled WGS sequence"/>
</dbReference>
<dbReference type="InterPro" id="IPR052471">
    <property type="entry name" value="PBI_I9"/>
</dbReference>
<accession>A0AAV5QM89</accession>
<protein>
    <recommendedName>
        <fullName evidence="4">Inhibitor I9 domain-containing protein</fullName>
    </recommendedName>
</protein>
<dbReference type="InterPro" id="IPR037045">
    <property type="entry name" value="S8pro/Inhibitor_I9_sf"/>
</dbReference>
<dbReference type="SUPFAM" id="SSF54897">
    <property type="entry name" value="Protease propeptides/inhibitors"/>
    <property type="match status" value="1"/>
</dbReference>
<dbReference type="RefSeq" id="XP_064852903.1">
    <property type="nucleotide sequence ID" value="XM_064996831.1"/>
</dbReference>
<gene>
    <name evidence="2" type="ORF">DASC09_032320</name>
</gene>
<dbReference type="GO" id="GO:0042144">
    <property type="term" value="P:vacuole fusion, non-autophagic"/>
    <property type="evidence" value="ECO:0007669"/>
    <property type="project" value="TreeGrafter"/>
</dbReference>
<evidence type="ECO:0008006" key="4">
    <source>
        <dbReference type="Google" id="ProtNLM"/>
    </source>
</evidence>
<name>A0AAV5QM89_9ASCO</name>
<dbReference type="AlphaFoldDB" id="A0AAV5QM89"/>
<comment type="caution">
    <text evidence="2">The sequence shown here is derived from an EMBL/GenBank/DDBJ whole genome shotgun (WGS) entry which is preliminary data.</text>
</comment>
<dbReference type="PANTHER" id="PTHR28288">
    <property type="entry name" value="PROTEASE B INHIBITOR 2"/>
    <property type="match status" value="1"/>
</dbReference>
<dbReference type="PANTHER" id="PTHR28288:SF2">
    <property type="entry name" value="PROTEASE B INHIBITOR 2"/>
    <property type="match status" value="1"/>
</dbReference>
<dbReference type="GeneID" id="90073882"/>
<sequence>MKLSSIVFGATMVMGVLADDYIISFRNLNTPDSVYNKVKQNVVKKFKGKILNEYTIIKGFTASIPNVDVKVLDMNLNEEDSSYPIVVEKDSTVTIAE</sequence>
<evidence type="ECO:0000313" key="2">
    <source>
        <dbReference type="EMBL" id="GMM35907.1"/>
    </source>
</evidence>
<evidence type="ECO:0000313" key="3">
    <source>
        <dbReference type="Proteomes" id="UP001360560"/>
    </source>
</evidence>
<dbReference type="Gene3D" id="3.30.70.80">
    <property type="entry name" value="Peptidase S8 propeptide/proteinase inhibitor I9"/>
    <property type="match status" value="1"/>
</dbReference>
<evidence type="ECO:0000256" key="1">
    <source>
        <dbReference type="ARBA" id="ARBA00038069"/>
    </source>
</evidence>
<dbReference type="GO" id="GO:0004866">
    <property type="term" value="F:endopeptidase inhibitor activity"/>
    <property type="evidence" value="ECO:0007669"/>
    <property type="project" value="TreeGrafter"/>
</dbReference>
<organism evidence="2 3">
    <name type="scientific">Saccharomycopsis crataegensis</name>
    <dbReference type="NCBI Taxonomy" id="43959"/>
    <lineage>
        <taxon>Eukaryota</taxon>
        <taxon>Fungi</taxon>
        <taxon>Dikarya</taxon>
        <taxon>Ascomycota</taxon>
        <taxon>Saccharomycotina</taxon>
        <taxon>Saccharomycetes</taxon>
        <taxon>Saccharomycopsidaceae</taxon>
        <taxon>Saccharomycopsis</taxon>
    </lineage>
</organism>
<reference evidence="2 3" key="1">
    <citation type="journal article" date="2023" name="Elife">
        <title>Identification of key yeast species and microbe-microbe interactions impacting larval growth of Drosophila in the wild.</title>
        <authorList>
            <person name="Mure A."/>
            <person name="Sugiura Y."/>
            <person name="Maeda R."/>
            <person name="Honda K."/>
            <person name="Sakurai N."/>
            <person name="Takahashi Y."/>
            <person name="Watada M."/>
            <person name="Katoh T."/>
            <person name="Gotoh A."/>
            <person name="Gotoh Y."/>
            <person name="Taniguchi I."/>
            <person name="Nakamura K."/>
            <person name="Hayashi T."/>
            <person name="Katayama T."/>
            <person name="Uemura T."/>
            <person name="Hattori Y."/>
        </authorList>
    </citation>
    <scope>NUCLEOTIDE SEQUENCE [LARGE SCALE GENOMIC DNA]</scope>
    <source>
        <strain evidence="2 3">SC-9</strain>
    </source>
</reference>
<comment type="similarity">
    <text evidence="1">Belongs to the protease inhibitor I9 family.</text>
</comment>
<proteinExistence type="inferred from homology"/>
<keyword evidence="3" id="KW-1185">Reference proteome</keyword>